<evidence type="ECO:0000313" key="2">
    <source>
        <dbReference type="Proteomes" id="UP000198253"/>
    </source>
</evidence>
<gene>
    <name evidence="1" type="ORF">GA0070618_5763</name>
</gene>
<name>A0A1C4ZTZ6_MICEC</name>
<dbReference type="InParanoid" id="A0A1C4ZTZ6"/>
<dbReference type="RefSeq" id="WP_088984392.1">
    <property type="nucleotide sequence ID" value="NZ_LT607413.1"/>
</dbReference>
<organism evidence="1 2">
    <name type="scientific">Micromonospora echinospora</name>
    <name type="common">Micromonospora purpurea</name>
    <dbReference type="NCBI Taxonomy" id="1877"/>
    <lineage>
        <taxon>Bacteria</taxon>
        <taxon>Bacillati</taxon>
        <taxon>Actinomycetota</taxon>
        <taxon>Actinomycetes</taxon>
        <taxon>Micromonosporales</taxon>
        <taxon>Micromonosporaceae</taxon>
        <taxon>Micromonospora</taxon>
    </lineage>
</organism>
<accession>A0A1C4ZTZ6</accession>
<dbReference type="Gene3D" id="2.30.110.10">
    <property type="entry name" value="Electron Transport, Fmn-binding Protein, Chain A"/>
    <property type="match status" value="1"/>
</dbReference>
<proteinExistence type="predicted"/>
<protein>
    <submittedName>
        <fullName evidence="1">Pyridoxamine 5'-phosphate oxidase</fullName>
    </submittedName>
</protein>
<dbReference type="InterPro" id="IPR012349">
    <property type="entry name" value="Split_barrel_FMN-bd"/>
</dbReference>
<dbReference type="Proteomes" id="UP000198253">
    <property type="component" value="Chromosome I"/>
</dbReference>
<evidence type="ECO:0000313" key="1">
    <source>
        <dbReference type="EMBL" id="SCF36336.1"/>
    </source>
</evidence>
<dbReference type="EMBL" id="LT607413">
    <property type="protein sequence ID" value="SCF36336.1"/>
    <property type="molecule type" value="Genomic_DNA"/>
</dbReference>
<dbReference type="OrthoDB" id="4540122at2"/>
<dbReference type="SUPFAM" id="SSF50475">
    <property type="entry name" value="FMN-binding split barrel"/>
    <property type="match status" value="1"/>
</dbReference>
<reference evidence="2" key="1">
    <citation type="submission" date="2016-06" db="EMBL/GenBank/DDBJ databases">
        <authorList>
            <person name="Varghese N."/>
            <person name="Submissions Spin"/>
        </authorList>
    </citation>
    <scope>NUCLEOTIDE SEQUENCE [LARGE SCALE GENOMIC DNA]</scope>
    <source>
        <strain evidence="2">DSM 43816</strain>
    </source>
</reference>
<sequence length="178" mass="19674">MRETSEDLQELQALLDASLSRSTSHLRSIIKAESTLTAEQLTQVLTGMRTLALSTVTAKGEPRISGADGHFLHGKWHFGTARNAAKARHLAARPAVSAAHMRGEDLGVFTHGKVEILNPQDGEPAADWPDLLAYLKDFYGDGDDFFDWENDVVYYRLHPHWMTVYAPDIAKLTAASQS</sequence>
<keyword evidence="2" id="KW-1185">Reference proteome</keyword>
<dbReference type="AlphaFoldDB" id="A0A1C4ZTZ6"/>